<comment type="caution">
    <text evidence="1">The sequence shown here is derived from an EMBL/GenBank/DDBJ whole genome shotgun (WGS) entry which is preliminary data.</text>
</comment>
<sequence>MLDSEMTKLSEKVMKTVSDYGTPYNGFMELHHLCYEVGLLFSPGKDSSQAALTAMVLGKHLPEGDVRTSNRDDAVVSLNSSEYATYLELRMDLMIELGGVYQNIIIKFEFFNSSPKLANCALAGYRLRYNTEVGSKNRYGATHVGHHDPWLTQHLNKLKMQLGHFFRGTYHDPDGAALCYQDGQESFGACQIPLELANEYRMNPYNSTVPTTNSSTIHSSAANVEHLCTLPCLKVNKTESSAYRYLAKVQNVAFAVVPVHTTEERSLFKNILDSNPWLGAGIEPNWDEVCIVWSGYCNAGNNNIQNSGAGIHSSL</sequence>
<reference evidence="1 2" key="1">
    <citation type="submission" date="2024-04" db="EMBL/GenBank/DDBJ databases">
        <title>genome sequences of Mucor flavus KT1a and Helicostylum pulchrum KT1b strains isolation_sourced from the surface of a dry-aged beef.</title>
        <authorList>
            <person name="Toyotome T."/>
            <person name="Hosono M."/>
            <person name="Torimaru M."/>
            <person name="Fukuda K."/>
            <person name="Mikami N."/>
        </authorList>
    </citation>
    <scope>NUCLEOTIDE SEQUENCE [LARGE SCALE GENOMIC DNA]</scope>
    <source>
        <strain evidence="1 2">KT1b</strain>
    </source>
</reference>
<accession>A0ABP9XSF3</accession>
<dbReference type="Proteomes" id="UP001476247">
    <property type="component" value="Unassembled WGS sequence"/>
</dbReference>
<evidence type="ECO:0000313" key="1">
    <source>
        <dbReference type="EMBL" id="GAA5797123.1"/>
    </source>
</evidence>
<evidence type="ECO:0000313" key="2">
    <source>
        <dbReference type="Proteomes" id="UP001476247"/>
    </source>
</evidence>
<gene>
    <name evidence="1" type="ORF">HPULCUR_002502</name>
</gene>
<dbReference type="EMBL" id="BAABUJ010000007">
    <property type="protein sequence ID" value="GAA5797123.1"/>
    <property type="molecule type" value="Genomic_DNA"/>
</dbReference>
<name>A0ABP9XSF3_9FUNG</name>
<organism evidence="1 2">
    <name type="scientific">Helicostylum pulchrum</name>
    <dbReference type="NCBI Taxonomy" id="562976"/>
    <lineage>
        <taxon>Eukaryota</taxon>
        <taxon>Fungi</taxon>
        <taxon>Fungi incertae sedis</taxon>
        <taxon>Mucoromycota</taxon>
        <taxon>Mucoromycotina</taxon>
        <taxon>Mucoromycetes</taxon>
        <taxon>Mucorales</taxon>
        <taxon>Mucorineae</taxon>
        <taxon>Mucoraceae</taxon>
        <taxon>Helicostylum</taxon>
    </lineage>
</organism>
<keyword evidence="2" id="KW-1185">Reference proteome</keyword>
<proteinExistence type="predicted"/>
<protein>
    <submittedName>
        <fullName evidence="1">Uncharacterized protein</fullName>
    </submittedName>
</protein>